<protein>
    <submittedName>
        <fullName evidence="7">Mediator of RNA polymerase II transcription subunit 17-like</fullName>
    </submittedName>
</protein>
<dbReference type="InterPro" id="IPR019313">
    <property type="entry name" value="Mediator_Med17"/>
</dbReference>
<evidence type="ECO:0000256" key="2">
    <source>
        <dbReference type="ARBA" id="ARBA00005635"/>
    </source>
</evidence>
<organism evidence="6 7">
    <name type="scientific">Saccoglossus kowalevskii</name>
    <name type="common">Acorn worm</name>
    <dbReference type="NCBI Taxonomy" id="10224"/>
    <lineage>
        <taxon>Eukaryota</taxon>
        <taxon>Metazoa</taxon>
        <taxon>Hemichordata</taxon>
        <taxon>Enteropneusta</taxon>
        <taxon>Harrimaniidae</taxon>
        <taxon>Saccoglossus</taxon>
    </lineage>
</organism>
<keyword evidence="3" id="KW-0805">Transcription regulation</keyword>
<sequence length="168" mass="18625">MSNGYETIGRTPLQLVVGVDNIKIICKDGRVIQLSYEEQEIKNFLHTQITQHQITSIQALSKVMGWQVLQSSTHLGVGHMEKIGNAAGIMMISPTGERVLAIRNGPNSGVRVAVQIPKNQQNGTESRSDVIVDPKWDNLGGYFKEVDMDRMKGRNLVNKIELLMAALN</sequence>
<evidence type="ECO:0000256" key="1">
    <source>
        <dbReference type="ARBA" id="ARBA00004123"/>
    </source>
</evidence>
<accession>A0ABM0GPR3</accession>
<gene>
    <name evidence="7" type="primary">LOC100368935</name>
</gene>
<dbReference type="Proteomes" id="UP000694865">
    <property type="component" value="Unplaced"/>
</dbReference>
<dbReference type="GeneID" id="100368935"/>
<evidence type="ECO:0000256" key="3">
    <source>
        <dbReference type="ARBA" id="ARBA00023015"/>
    </source>
</evidence>
<keyword evidence="6" id="KW-1185">Reference proteome</keyword>
<dbReference type="PANTHER" id="PTHR13114">
    <property type="entry name" value="MEDIATOR OF RNA POLYMERASE II TRANSCRIPTION SUBUNIT 17"/>
    <property type="match status" value="1"/>
</dbReference>
<evidence type="ECO:0000313" key="6">
    <source>
        <dbReference type="Proteomes" id="UP000694865"/>
    </source>
</evidence>
<proteinExistence type="inferred from homology"/>
<name>A0ABM0GPR3_SACKO</name>
<keyword evidence="5" id="KW-0539">Nucleus</keyword>
<comment type="subcellular location">
    <subcellularLocation>
        <location evidence="1">Nucleus</location>
    </subcellularLocation>
</comment>
<evidence type="ECO:0000256" key="5">
    <source>
        <dbReference type="ARBA" id="ARBA00023242"/>
    </source>
</evidence>
<evidence type="ECO:0000313" key="7">
    <source>
        <dbReference type="RefSeq" id="XP_002734608.2"/>
    </source>
</evidence>
<dbReference type="RefSeq" id="XP_002734608.2">
    <property type="nucleotide sequence ID" value="XM_002734562.2"/>
</dbReference>
<keyword evidence="4" id="KW-0804">Transcription</keyword>
<dbReference type="PANTHER" id="PTHR13114:SF7">
    <property type="entry name" value="MEDIATOR OF RNA POLYMERASE II TRANSCRIPTION SUBUNIT 17"/>
    <property type="match status" value="1"/>
</dbReference>
<comment type="similarity">
    <text evidence="2">Belongs to the Mediator complex subunit 17 family.</text>
</comment>
<evidence type="ECO:0000256" key="4">
    <source>
        <dbReference type="ARBA" id="ARBA00023163"/>
    </source>
</evidence>
<reference evidence="7" key="1">
    <citation type="submission" date="2025-08" db="UniProtKB">
        <authorList>
            <consortium name="RefSeq"/>
        </authorList>
    </citation>
    <scope>IDENTIFICATION</scope>
    <source>
        <tissue evidence="7">Testes</tissue>
    </source>
</reference>